<dbReference type="AlphaFoldDB" id="A0AAE0XND3"/>
<dbReference type="EMBL" id="JAWDGP010007976">
    <property type="protein sequence ID" value="KAK3698329.1"/>
    <property type="molecule type" value="Genomic_DNA"/>
</dbReference>
<name>A0AAE0XND3_9GAST</name>
<evidence type="ECO:0000313" key="2">
    <source>
        <dbReference type="Proteomes" id="UP001283361"/>
    </source>
</evidence>
<reference evidence="1" key="1">
    <citation type="journal article" date="2023" name="G3 (Bethesda)">
        <title>A reference genome for the long-term kleptoplast-retaining sea slug Elysia crispata morphotype clarki.</title>
        <authorList>
            <person name="Eastman K.E."/>
            <person name="Pendleton A.L."/>
            <person name="Shaikh M.A."/>
            <person name="Suttiyut T."/>
            <person name="Ogas R."/>
            <person name="Tomko P."/>
            <person name="Gavelis G."/>
            <person name="Widhalm J.R."/>
            <person name="Wisecaver J.H."/>
        </authorList>
    </citation>
    <scope>NUCLEOTIDE SEQUENCE</scope>
    <source>
        <strain evidence="1">ECLA1</strain>
    </source>
</reference>
<comment type="caution">
    <text evidence="1">The sequence shown here is derived from an EMBL/GenBank/DDBJ whole genome shotgun (WGS) entry which is preliminary data.</text>
</comment>
<keyword evidence="2" id="KW-1185">Reference proteome</keyword>
<sequence>MRFSTSFTLRLCPEISLELLLSVDRALDEASLSDSTVTVDGRLRPCLEISLELLLSVDRALDEASLSDSTFTVDGKYSTLYTSYVTSDCSKLIKMLWPVLPRFPSSQDHNDRIKLGQD</sequence>
<proteinExistence type="predicted"/>
<protein>
    <submittedName>
        <fullName evidence="1">Uncharacterized protein</fullName>
    </submittedName>
</protein>
<accession>A0AAE0XND3</accession>
<dbReference type="Proteomes" id="UP001283361">
    <property type="component" value="Unassembled WGS sequence"/>
</dbReference>
<evidence type="ECO:0000313" key="1">
    <source>
        <dbReference type="EMBL" id="KAK3698329.1"/>
    </source>
</evidence>
<gene>
    <name evidence="1" type="ORF">RRG08_022891</name>
</gene>
<organism evidence="1 2">
    <name type="scientific">Elysia crispata</name>
    <name type="common">lettuce slug</name>
    <dbReference type="NCBI Taxonomy" id="231223"/>
    <lineage>
        <taxon>Eukaryota</taxon>
        <taxon>Metazoa</taxon>
        <taxon>Spiralia</taxon>
        <taxon>Lophotrochozoa</taxon>
        <taxon>Mollusca</taxon>
        <taxon>Gastropoda</taxon>
        <taxon>Heterobranchia</taxon>
        <taxon>Euthyneura</taxon>
        <taxon>Panpulmonata</taxon>
        <taxon>Sacoglossa</taxon>
        <taxon>Placobranchoidea</taxon>
        <taxon>Plakobranchidae</taxon>
        <taxon>Elysia</taxon>
    </lineage>
</organism>